<name>A0A1F6FZR4_9BACT</name>
<dbReference type="InterPro" id="IPR011051">
    <property type="entry name" value="RmlC_Cupin_sf"/>
</dbReference>
<evidence type="ECO:0000256" key="1">
    <source>
        <dbReference type="PIRSR" id="PIRSR600888-1"/>
    </source>
</evidence>
<comment type="caution">
    <text evidence="3">The sequence shown here is derived from an EMBL/GenBank/DDBJ whole genome shotgun (WGS) entry which is preliminary data.</text>
</comment>
<keyword evidence="3" id="KW-0167">Capsid protein</keyword>
<feature type="active site" description="Proton acceptor" evidence="1">
    <location>
        <position position="61"/>
    </location>
</feature>
<feature type="active site" description="Proton donor" evidence="1">
    <location>
        <position position="129"/>
    </location>
</feature>
<dbReference type="PANTHER" id="PTHR21047">
    <property type="entry name" value="DTDP-6-DEOXY-D-GLUCOSE-3,5 EPIMERASE"/>
    <property type="match status" value="1"/>
</dbReference>
<sequence length="160" mass="18057">MIDGVKIKELKVHQDTHKAGEEVVKTPGFLIEILRADEGLLKKFGQSIFTVAHPGTIKAFHWHKRQADLWFFASGKVIVVLHDLRPDSPTKGETQVIPAGAGDYKLILIPSGVAHGYKVLGEETAMLFYHVTEIYNPENPDEERISYDDPAIGFEWEKYK</sequence>
<dbReference type="STRING" id="1798564.A3H55_03770"/>
<dbReference type="Proteomes" id="UP000177998">
    <property type="component" value="Unassembled WGS sequence"/>
</dbReference>
<evidence type="ECO:0000313" key="4">
    <source>
        <dbReference type="Proteomes" id="UP000177998"/>
    </source>
</evidence>
<gene>
    <name evidence="3" type="ORF">A3H55_03770</name>
</gene>
<dbReference type="AlphaFoldDB" id="A0A1F6FZR4"/>
<accession>A0A1F6FZR4</accession>
<dbReference type="Pfam" id="PF00908">
    <property type="entry name" value="dTDP_sugar_isom"/>
    <property type="match status" value="1"/>
</dbReference>
<dbReference type="SUPFAM" id="SSF51182">
    <property type="entry name" value="RmlC-like cupins"/>
    <property type="match status" value="1"/>
</dbReference>
<dbReference type="GO" id="GO:0005829">
    <property type="term" value="C:cytosol"/>
    <property type="evidence" value="ECO:0007669"/>
    <property type="project" value="TreeGrafter"/>
</dbReference>
<protein>
    <submittedName>
        <fullName evidence="3">Spore coat protein</fullName>
    </submittedName>
</protein>
<evidence type="ECO:0000313" key="3">
    <source>
        <dbReference type="EMBL" id="OGG91353.1"/>
    </source>
</evidence>
<dbReference type="PANTHER" id="PTHR21047:SF2">
    <property type="entry name" value="THYMIDINE DIPHOSPHO-4-KETO-RHAMNOSE 3,5-EPIMERASE"/>
    <property type="match status" value="1"/>
</dbReference>
<evidence type="ECO:0000256" key="2">
    <source>
        <dbReference type="PIRSR" id="PIRSR600888-3"/>
    </source>
</evidence>
<reference evidence="3 4" key="1">
    <citation type="journal article" date="2016" name="Nat. Commun.">
        <title>Thousands of microbial genomes shed light on interconnected biogeochemical processes in an aquifer system.</title>
        <authorList>
            <person name="Anantharaman K."/>
            <person name="Brown C.T."/>
            <person name="Hug L.A."/>
            <person name="Sharon I."/>
            <person name="Castelle C.J."/>
            <person name="Probst A.J."/>
            <person name="Thomas B.C."/>
            <person name="Singh A."/>
            <person name="Wilkins M.J."/>
            <person name="Karaoz U."/>
            <person name="Brodie E.L."/>
            <person name="Williams K.H."/>
            <person name="Hubbard S.S."/>
            <person name="Banfield J.F."/>
        </authorList>
    </citation>
    <scope>NUCLEOTIDE SEQUENCE [LARGE SCALE GENOMIC DNA]</scope>
</reference>
<dbReference type="GO" id="GO:0019305">
    <property type="term" value="P:dTDP-rhamnose biosynthetic process"/>
    <property type="evidence" value="ECO:0007669"/>
    <property type="project" value="TreeGrafter"/>
</dbReference>
<dbReference type="Gene3D" id="2.60.120.10">
    <property type="entry name" value="Jelly Rolls"/>
    <property type="match status" value="1"/>
</dbReference>
<feature type="site" description="Participates in a stacking interaction with the thymidine ring of dTDP-4-oxo-6-deoxyglucose" evidence="2">
    <location>
        <position position="135"/>
    </location>
</feature>
<organism evidence="3 4">
    <name type="scientific">Candidatus Kuenenbacteria bacterium RIFCSPLOWO2_02_FULL_42_16</name>
    <dbReference type="NCBI Taxonomy" id="1798564"/>
    <lineage>
        <taxon>Bacteria</taxon>
        <taxon>Candidatus Kueneniibacteriota</taxon>
    </lineage>
</organism>
<proteinExistence type="predicted"/>
<keyword evidence="3" id="KW-0946">Virion</keyword>
<dbReference type="InterPro" id="IPR000888">
    <property type="entry name" value="RmlC-like"/>
</dbReference>
<dbReference type="InterPro" id="IPR014710">
    <property type="entry name" value="RmlC-like_jellyroll"/>
</dbReference>
<dbReference type="GO" id="GO:0000271">
    <property type="term" value="P:polysaccharide biosynthetic process"/>
    <property type="evidence" value="ECO:0007669"/>
    <property type="project" value="TreeGrafter"/>
</dbReference>
<dbReference type="GO" id="GO:0008830">
    <property type="term" value="F:dTDP-4-dehydrorhamnose 3,5-epimerase activity"/>
    <property type="evidence" value="ECO:0007669"/>
    <property type="project" value="InterPro"/>
</dbReference>
<dbReference type="EMBL" id="MFMZ01000013">
    <property type="protein sequence ID" value="OGG91353.1"/>
    <property type="molecule type" value="Genomic_DNA"/>
</dbReference>